<proteinExistence type="predicted"/>
<feature type="domain" description="UBA" evidence="2">
    <location>
        <begin position="1168"/>
        <end position="1212"/>
    </location>
</feature>
<dbReference type="Gene3D" id="1.10.8.10">
    <property type="entry name" value="DNA helicase RuvA subunit, C-terminal domain"/>
    <property type="match status" value="1"/>
</dbReference>
<feature type="region of interest" description="Disordered" evidence="1">
    <location>
        <begin position="73"/>
        <end position="114"/>
    </location>
</feature>
<accession>A0A4U0XD41</accession>
<comment type="caution">
    <text evidence="3">The sequence shown here is derived from an EMBL/GenBank/DDBJ whole genome shotgun (WGS) entry which is preliminary data.</text>
</comment>
<feature type="compositionally biased region" description="Basic and acidic residues" evidence="1">
    <location>
        <begin position="748"/>
        <end position="759"/>
    </location>
</feature>
<dbReference type="EMBL" id="NAJQ01000215">
    <property type="protein sequence ID" value="TKA74724.1"/>
    <property type="molecule type" value="Genomic_DNA"/>
</dbReference>
<organism evidence="3 4">
    <name type="scientific">Friedmanniomyces simplex</name>
    <dbReference type="NCBI Taxonomy" id="329884"/>
    <lineage>
        <taxon>Eukaryota</taxon>
        <taxon>Fungi</taxon>
        <taxon>Dikarya</taxon>
        <taxon>Ascomycota</taxon>
        <taxon>Pezizomycotina</taxon>
        <taxon>Dothideomycetes</taxon>
        <taxon>Dothideomycetidae</taxon>
        <taxon>Mycosphaerellales</taxon>
        <taxon>Teratosphaeriaceae</taxon>
        <taxon>Friedmanniomyces</taxon>
    </lineage>
</organism>
<gene>
    <name evidence="3" type="ORF">B0A55_04042</name>
</gene>
<reference evidence="3 4" key="1">
    <citation type="submission" date="2017-03" db="EMBL/GenBank/DDBJ databases">
        <title>Genomes of endolithic fungi from Antarctica.</title>
        <authorList>
            <person name="Coleine C."/>
            <person name="Masonjones S."/>
            <person name="Stajich J.E."/>
        </authorList>
    </citation>
    <scope>NUCLEOTIDE SEQUENCE [LARGE SCALE GENOMIC DNA]</scope>
    <source>
        <strain evidence="3 4">CCFEE 5184</strain>
    </source>
</reference>
<evidence type="ECO:0000313" key="4">
    <source>
        <dbReference type="Proteomes" id="UP000309340"/>
    </source>
</evidence>
<sequence length="1214" mass="133691">MPETQFASLNGATAYVTAMDNDDLNFDFQPNPKSMARRSISIFSRRGTETPEPKPPFIAQAAMAKIPTQPLKREMTERQKSWLGRRRSVCSSSSPVKASASSKKPKGTVLNAVPQAKRISMTALEEEMATSPNEEILSALSGGTSPTQSAFTAQSHQPSQPSPALQRNGVRDNCTGSLRQQRPRGEKTDENSRIGLWVNGVAQWDDHLPTRNDQHSQWVEEAISQETHFMPIHPVAKPTNMHSSVQSVRPSLSVRIPRGSESKANTMALSTIVQPKPQRLIVSLPPASIVSKFNIAAPTIFVTEDPNEKHDVSPVDSMQQTPPPERVRVPEDHSQLTVASPETLRPEPSPESSSSAGSYLTDSSDDKSSVYSKRSSATSVEDLQIPIPERSKKRLSGRALTLRTPSTEDLPAQQVADLNKPLPPNPHPLPPRSAPAAPLLQKRVRSSGSVRSVPEHSMTICPTSTVQRPLSMMSPKMHSLDGSSLYEHDGVPEPALSGSSESDTDGEVEPVTPTLSQAEDELHAQLDRRVGDHQEQHSSQVSPKEEKHEIAISKSTSIRRSDSVRSVMQPPARAPTVPRRSRKRDWRTSRIRPVIQYTAPARRKSESSVLSQRKEQRDQDAAAVSIVRRTASAAQLTVTRVLEEALSLSVHDSQPSTLPRIVIDDGLIVVQGPTIVSVDGEVLSPTALAAASAEDVLLHILSNLTTLDDLFNTASINKGMHRVFKENEMHLVRTVCFNQSPAAWEFREWSPPDRNESDTSSKASSQLEHTPQSYIRCHKRDMAVLASLKALILPECQTFIRRETTFALSSTSHPSAQRFDDAFWRIWCFCKIFGCDKGREDDVTGQLDWLKGGLLANNQGCVATVNTNLEFDMSSVLLNAPDHFAGGNAGGLTAQQLYDMTELWGCLSTLLQGYQGRVDQARAAGVFDGRADVVEGHVEKEEQMLEEWIHHLLTLGPTTVLEMAEYAADHSPAGFTLAKLNGWTKWTPSAYTGSRVTFLKEPVTRLYEERVAAAALAIEHPSQKEKSEMSRKRVASLAAEIRLKRQTSSYRRSPYIDMSLERSMSGVSRRASTLSSSSRDSRRSLVSPLTPVPHYSYGSVVNTPTVSGVPNFSPPHLHARPQEDGVAGGQWSPRRISKVSNISPIIEERVESFNRLSLQNLNAGEADNTSERAVRKIVDMGFTAEQAKEALRMTDMGDGLRVDRAVDLLLRQRS</sequence>
<dbReference type="OrthoDB" id="5376710at2759"/>
<feature type="region of interest" description="Disordered" evidence="1">
    <location>
        <begin position="305"/>
        <end position="438"/>
    </location>
</feature>
<feature type="compositionally biased region" description="Polar residues" evidence="1">
    <location>
        <begin position="141"/>
        <end position="165"/>
    </location>
</feature>
<feature type="compositionally biased region" description="Low complexity" evidence="1">
    <location>
        <begin position="1067"/>
        <end position="1078"/>
    </location>
</feature>
<feature type="region of interest" description="Disordered" evidence="1">
    <location>
        <begin position="137"/>
        <end position="192"/>
    </location>
</feature>
<feature type="compositionally biased region" description="Pro residues" evidence="1">
    <location>
        <begin position="421"/>
        <end position="433"/>
    </location>
</feature>
<feature type="compositionally biased region" description="Low complexity" evidence="1">
    <location>
        <begin position="350"/>
        <end position="362"/>
    </location>
</feature>
<feature type="region of interest" description="Disordered" evidence="1">
    <location>
        <begin position="529"/>
        <end position="620"/>
    </location>
</feature>
<dbReference type="InterPro" id="IPR015940">
    <property type="entry name" value="UBA"/>
</dbReference>
<feature type="compositionally biased region" description="Low complexity" evidence="1">
    <location>
        <begin position="89"/>
        <end position="102"/>
    </location>
</feature>
<feature type="region of interest" description="Disordered" evidence="1">
    <location>
        <begin position="474"/>
        <end position="511"/>
    </location>
</feature>
<feature type="region of interest" description="Disordered" evidence="1">
    <location>
        <begin position="1067"/>
        <end position="1087"/>
    </location>
</feature>
<feature type="region of interest" description="Disordered" evidence="1">
    <location>
        <begin position="748"/>
        <end position="767"/>
    </location>
</feature>
<evidence type="ECO:0000256" key="1">
    <source>
        <dbReference type="SAM" id="MobiDB-lite"/>
    </source>
</evidence>
<feature type="compositionally biased region" description="Basic and acidic residues" evidence="1">
    <location>
        <begin position="325"/>
        <end position="334"/>
    </location>
</feature>
<dbReference type="Proteomes" id="UP000309340">
    <property type="component" value="Unassembled WGS sequence"/>
</dbReference>
<dbReference type="InterPro" id="IPR009060">
    <property type="entry name" value="UBA-like_sf"/>
</dbReference>
<dbReference type="PROSITE" id="PS50030">
    <property type="entry name" value="UBA"/>
    <property type="match status" value="1"/>
</dbReference>
<name>A0A4U0XD41_9PEZI</name>
<feature type="compositionally biased region" description="Basic and acidic residues" evidence="1">
    <location>
        <begin position="183"/>
        <end position="192"/>
    </location>
</feature>
<keyword evidence="4" id="KW-1185">Reference proteome</keyword>
<dbReference type="AlphaFoldDB" id="A0A4U0XD41"/>
<evidence type="ECO:0000259" key="2">
    <source>
        <dbReference type="PROSITE" id="PS50030"/>
    </source>
</evidence>
<dbReference type="STRING" id="329884.A0A4U0XD41"/>
<protein>
    <recommendedName>
        <fullName evidence="2">UBA domain-containing protein</fullName>
    </recommendedName>
</protein>
<feature type="compositionally biased region" description="Low complexity" evidence="1">
    <location>
        <begin position="369"/>
        <end position="380"/>
    </location>
</feature>
<evidence type="ECO:0000313" key="3">
    <source>
        <dbReference type="EMBL" id="TKA74724.1"/>
    </source>
</evidence>
<dbReference type="SUPFAM" id="SSF46934">
    <property type="entry name" value="UBA-like"/>
    <property type="match status" value="1"/>
</dbReference>